<dbReference type="Proteomes" id="UP001307889">
    <property type="component" value="Chromosome 7"/>
</dbReference>
<name>A0ABN7AW01_9HEMI</name>
<protein>
    <submittedName>
        <fullName evidence="1">Uncharacterized protein</fullName>
    </submittedName>
</protein>
<gene>
    <name evidence="1" type="ORF">NTJ_09181</name>
</gene>
<sequence>MFDRAGPDQQNLPQLSNIKPKNTNWFDNIRSLKLLEGLRSSPTTNPMRAVYFDMKPYKGNQHQPNVEDANNESHTEKMIAEGVIPLKTGSTLNLYISYVLNRTKEHKNIDNFSDSNPAKEARKTM</sequence>
<evidence type="ECO:0000313" key="1">
    <source>
        <dbReference type="EMBL" id="BES96370.1"/>
    </source>
</evidence>
<reference evidence="1 2" key="1">
    <citation type="submission" date="2023-09" db="EMBL/GenBank/DDBJ databases">
        <title>Nesidiocoris tenuis whole genome shotgun sequence.</title>
        <authorList>
            <person name="Shibata T."/>
            <person name="Shimoda M."/>
            <person name="Kobayashi T."/>
            <person name="Uehara T."/>
        </authorList>
    </citation>
    <scope>NUCLEOTIDE SEQUENCE [LARGE SCALE GENOMIC DNA]</scope>
    <source>
        <strain evidence="1 2">Japan</strain>
    </source>
</reference>
<organism evidence="1 2">
    <name type="scientific">Nesidiocoris tenuis</name>
    <dbReference type="NCBI Taxonomy" id="355587"/>
    <lineage>
        <taxon>Eukaryota</taxon>
        <taxon>Metazoa</taxon>
        <taxon>Ecdysozoa</taxon>
        <taxon>Arthropoda</taxon>
        <taxon>Hexapoda</taxon>
        <taxon>Insecta</taxon>
        <taxon>Pterygota</taxon>
        <taxon>Neoptera</taxon>
        <taxon>Paraneoptera</taxon>
        <taxon>Hemiptera</taxon>
        <taxon>Heteroptera</taxon>
        <taxon>Panheteroptera</taxon>
        <taxon>Cimicomorpha</taxon>
        <taxon>Miridae</taxon>
        <taxon>Dicyphina</taxon>
        <taxon>Nesidiocoris</taxon>
    </lineage>
</organism>
<evidence type="ECO:0000313" key="2">
    <source>
        <dbReference type="Proteomes" id="UP001307889"/>
    </source>
</evidence>
<dbReference type="EMBL" id="AP028915">
    <property type="protein sequence ID" value="BES96370.1"/>
    <property type="molecule type" value="Genomic_DNA"/>
</dbReference>
<keyword evidence="2" id="KW-1185">Reference proteome</keyword>
<accession>A0ABN7AW01</accession>
<proteinExistence type="predicted"/>